<dbReference type="Proteomes" id="UP000559962">
    <property type="component" value="Unassembled WGS sequence"/>
</dbReference>
<reference evidence="4 5" key="1">
    <citation type="journal article" date="2020" name="Biotechnol. Biofuels">
        <title>New insights from the biogas microbiome by comprehensive genome-resolved metagenomics of nearly 1600 species originating from multiple anaerobic digesters.</title>
        <authorList>
            <person name="Campanaro S."/>
            <person name="Treu L."/>
            <person name="Rodriguez-R L.M."/>
            <person name="Kovalovszki A."/>
            <person name="Ziels R.M."/>
            <person name="Maus I."/>
            <person name="Zhu X."/>
            <person name="Kougias P.G."/>
            <person name="Basile A."/>
            <person name="Luo G."/>
            <person name="Schluter A."/>
            <person name="Konstantinidis K.T."/>
            <person name="Angelidaki I."/>
        </authorList>
    </citation>
    <scope>NUCLEOTIDE SEQUENCE [LARGE SCALE GENOMIC DNA]</scope>
    <source>
        <strain evidence="4">AS27yjCOA_61</strain>
    </source>
</reference>
<feature type="region of interest" description="Disordered" evidence="1">
    <location>
        <begin position="26"/>
        <end position="66"/>
    </location>
</feature>
<evidence type="ECO:0000313" key="4">
    <source>
        <dbReference type="EMBL" id="NLH34596.1"/>
    </source>
</evidence>
<feature type="chain" id="PRO_5038984433" description="DUF6287 domain-containing protein" evidence="2">
    <location>
        <begin position="19"/>
        <end position="189"/>
    </location>
</feature>
<proteinExistence type="predicted"/>
<evidence type="ECO:0000256" key="2">
    <source>
        <dbReference type="SAM" id="SignalP"/>
    </source>
</evidence>
<evidence type="ECO:0000259" key="3">
    <source>
        <dbReference type="Pfam" id="PF19804"/>
    </source>
</evidence>
<feature type="compositionally biased region" description="Polar residues" evidence="1">
    <location>
        <begin position="28"/>
        <end position="39"/>
    </location>
</feature>
<dbReference type="InterPro" id="IPR046254">
    <property type="entry name" value="DUF6287"/>
</dbReference>
<evidence type="ECO:0000313" key="5">
    <source>
        <dbReference type="Proteomes" id="UP000559962"/>
    </source>
</evidence>
<feature type="domain" description="DUF6287" evidence="3">
    <location>
        <begin position="72"/>
        <end position="104"/>
    </location>
</feature>
<protein>
    <recommendedName>
        <fullName evidence="3">DUF6287 domain-containing protein</fullName>
    </recommendedName>
</protein>
<keyword evidence="2" id="KW-0732">Signal</keyword>
<dbReference type="AlphaFoldDB" id="A0A847J0U5"/>
<feature type="signal peptide" evidence="2">
    <location>
        <begin position="1"/>
        <end position="18"/>
    </location>
</feature>
<comment type="caution">
    <text evidence="4">The sequence shown here is derived from an EMBL/GenBank/DDBJ whole genome shotgun (WGS) entry which is preliminary data.</text>
</comment>
<name>A0A847J0U5_9LACT</name>
<evidence type="ECO:0000256" key="1">
    <source>
        <dbReference type="SAM" id="MobiDB-lite"/>
    </source>
</evidence>
<dbReference type="EMBL" id="JAAYVO010000013">
    <property type="protein sequence ID" value="NLH34596.1"/>
    <property type="molecule type" value="Genomic_DNA"/>
</dbReference>
<gene>
    <name evidence="4" type="ORF">GX453_00935</name>
</gene>
<accession>A0A847J0U5</accession>
<feature type="compositionally biased region" description="Polar residues" evidence="1">
    <location>
        <begin position="47"/>
        <end position="66"/>
    </location>
</feature>
<organism evidence="4 5">
    <name type="scientific">Pseudolactococcus chungangensis</name>
    <dbReference type="NCBI Taxonomy" id="451457"/>
    <lineage>
        <taxon>Bacteria</taxon>
        <taxon>Bacillati</taxon>
        <taxon>Bacillota</taxon>
        <taxon>Bacilli</taxon>
        <taxon>Lactobacillales</taxon>
        <taxon>Streptococcaceae</taxon>
        <taxon>Pseudolactococcus</taxon>
    </lineage>
</organism>
<sequence>MKKTKFLSLLLLSLVVLGACSNTEKRTTQTSKSKTAQNSKLKDDIKQSSADSTTPEVSAPASQVENTATEHDLDIDAINHGDITTLIGTWQNGRGETLAIAADGTCIYTSSDGDIVSHYKIQTVPDSDKTSKIPYADIKFESVGGAALGLYKIGFSNPDGDQSDISKPRVSISQSAGDYPADAYFYRLN</sequence>
<dbReference type="Pfam" id="PF19804">
    <property type="entry name" value="DUF6287"/>
    <property type="match status" value="1"/>
</dbReference>